<evidence type="ECO:0000256" key="1">
    <source>
        <dbReference type="ARBA" id="ARBA00008061"/>
    </source>
</evidence>
<dbReference type="GO" id="GO:0005975">
    <property type="term" value="P:carbohydrate metabolic process"/>
    <property type="evidence" value="ECO:0007669"/>
    <property type="project" value="InterPro"/>
</dbReference>
<dbReference type="InterPro" id="IPR044505">
    <property type="entry name" value="GlgX_Isoamylase_N_E_set"/>
</dbReference>
<dbReference type="STRING" id="754436.JCM19237_5432"/>
<organism evidence="5 6">
    <name type="scientific">Photobacterium aphoticum</name>
    <dbReference type="NCBI Taxonomy" id="754436"/>
    <lineage>
        <taxon>Bacteria</taxon>
        <taxon>Pseudomonadati</taxon>
        <taxon>Pseudomonadota</taxon>
        <taxon>Gammaproteobacteria</taxon>
        <taxon>Vibrionales</taxon>
        <taxon>Vibrionaceae</taxon>
        <taxon>Photobacterium</taxon>
    </lineage>
</organism>
<dbReference type="GO" id="GO:0004553">
    <property type="term" value="F:hydrolase activity, hydrolyzing O-glycosyl compounds"/>
    <property type="evidence" value="ECO:0007669"/>
    <property type="project" value="InterPro"/>
</dbReference>
<dbReference type="AlphaFoldDB" id="A0A090QL60"/>
<dbReference type="InterPro" id="IPR017853">
    <property type="entry name" value="GH"/>
</dbReference>
<keyword evidence="2" id="KW-0378">Hydrolase</keyword>
<dbReference type="eggNOG" id="COG1523">
    <property type="taxonomic scope" value="Bacteria"/>
</dbReference>
<dbReference type="SUPFAM" id="SSF51445">
    <property type="entry name" value="(Trans)glycosidases"/>
    <property type="match status" value="1"/>
</dbReference>
<evidence type="ECO:0000256" key="2">
    <source>
        <dbReference type="ARBA" id="ARBA00023295"/>
    </source>
</evidence>
<accession>A0A090QL60</accession>
<dbReference type="InterPro" id="IPR014756">
    <property type="entry name" value="Ig_E-set"/>
</dbReference>
<evidence type="ECO:0000259" key="4">
    <source>
        <dbReference type="Pfam" id="PF02922"/>
    </source>
</evidence>
<keyword evidence="2" id="KW-0326">Glycosidase</keyword>
<name>A0A090QL60_9GAMM</name>
<feature type="domain" description="Glycoside hydrolase family 13 N-terminal" evidence="4">
    <location>
        <begin position="10"/>
        <end position="87"/>
    </location>
</feature>
<comment type="similarity">
    <text evidence="1">Belongs to the glycosyl hydrolase 13 family.</text>
</comment>
<feature type="domain" description="Glycosyl hydrolase family 13 catalytic" evidence="3">
    <location>
        <begin position="165"/>
        <end position="249"/>
    </location>
</feature>
<dbReference type="InterPro" id="IPR004193">
    <property type="entry name" value="Glyco_hydro_13_N"/>
</dbReference>
<gene>
    <name evidence="5" type="ORF">JCM19237_5432</name>
</gene>
<dbReference type="Pfam" id="PF02922">
    <property type="entry name" value="CBM_48"/>
    <property type="match status" value="1"/>
</dbReference>
<evidence type="ECO:0000313" key="5">
    <source>
        <dbReference type="EMBL" id="GAL02539.1"/>
    </source>
</evidence>
<dbReference type="InterPro" id="IPR006047">
    <property type="entry name" value="GH13_cat_dom"/>
</dbReference>
<comment type="caution">
    <text evidence="5">The sequence shown here is derived from an EMBL/GenBank/DDBJ whole genome shotgun (WGS) entry which is preliminary data.</text>
</comment>
<dbReference type="Gene3D" id="3.20.20.80">
    <property type="entry name" value="Glycosidases"/>
    <property type="match status" value="1"/>
</dbReference>
<dbReference type="InterPro" id="IPR013783">
    <property type="entry name" value="Ig-like_fold"/>
</dbReference>
<evidence type="ECO:0000259" key="3">
    <source>
        <dbReference type="Pfam" id="PF00128"/>
    </source>
</evidence>
<sequence>MFATLAQPFPLGATLCDHGCNFSLHNPDNKNIKLVLFNDNQSPRLISLDNQYGDIHYTFVEGIAEGQVYGYQLEDKDGLRLLLDPYAQALNATPHYVEPFTAEKSWEFAKSVVVKHDFDWQGTTLPQIPREETLLLETHVKGFTKRHPEIDPALRGTYLGLCQPEMIAFFKKHGITTLQLLPVTSCMSEPHLLKMNKVNFWGYNSLCFMAPEPRYALHDAVTEMKTMVRELHRHGIEVIMDIVFNHTAEGGEGGPIFHFKRLISTIIYKTATSITATIPAVVIRWISPTSQA</sequence>
<proteinExistence type="inferred from homology"/>
<protein>
    <submittedName>
        <fullName evidence="5">Glycogen debranching enzyme</fullName>
    </submittedName>
</protein>
<evidence type="ECO:0000313" key="6">
    <source>
        <dbReference type="Proteomes" id="UP000029227"/>
    </source>
</evidence>
<dbReference type="SUPFAM" id="SSF81296">
    <property type="entry name" value="E set domains"/>
    <property type="match status" value="1"/>
</dbReference>
<dbReference type="EMBL" id="BBMN01000001">
    <property type="protein sequence ID" value="GAL02539.1"/>
    <property type="molecule type" value="Genomic_DNA"/>
</dbReference>
<reference evidence="5 6" key="1">
    <citation type="journal article" date="2014" name="Genome Announc.">
        <title>Draft Genome Sequences of Two Vibrionaceae Species, Vibrio ponticus C121 and Photobacterium aphoticum C119, Isolated as Coral Reef Microbiota.</title>
        <authorList>
            <person name="Al-saari N."/>
            <person name="Meirelles P.M."/>
            <person name="Mino S."/>
            <person name="Suda W."/>
            <person name="Oshima K."/>
            <person name="Hattori M."/>
            <person name="Ohkuma M."/>
            <person name="Thompson F.L."/>
            <person name="Gomez-Gil B."/>
            <person name="Sawabe T."/>
            <person name="Sawabe T."/>
        </authorList>
    </citation>
    <scope>NUCLEOTIDE SEQUENCE [LARGE SCALE GENOMIC DNA]</scope>
    <source>
        <strain evidence="5 6">JCM 19237</strain>
    </source>
</reference>
<dbReference type="Proteomes" id="UP000029227">
    <property type="component" value="Unassembled WGS sequence"/>
</dbReference>
<dbReference type="PANTHER" id="PTHR43002">
    <property type="entry name" value="GLYCOGEN DEBRANCHING ENZYME"/>
    <property type="match status" value="1"/>
</dbReference>
<dbReference type="Pfam" id="PF00128">
    <property type="entry name" value="Alpha-amylase"/>
    <property type="match status" value="1"/>
</dbReference>
<dbReference type="Gene3D" id="2.60.40.10">
    <property type="entry name" value="Immunoglobulins"/>
    <property type="match status" value="1"/>
</dbReference>
<dbReference type="CDD" id="cd02856">
    <property type="entry name" value="E_set_GDE_Isoamylase_N"/>
    <property type="match status" value="1"/>
</dbReference>